<dbReference type="PROSITE" id="PS51257">
    <property type="entry name" value="PROKAR_LIPOPROTEIN"/>
    <property type="match status" value="1"/>
</dbReference>
<feature type="region of interest" description="Disordered" evidence="1">
    <location>
        <begin position="110"/>
        <end position="133"/>
    </location>
</feature>
<evidence type="ECO:0000256" key="2">
    <source>
        <dbReference type="SAM" id="Phobius"/>
    </source>
</evidence>
<keyword evidence="2" id="KW-1133">Transmembrane helix</keyword>
<dbReference type="Proteomes" id="UP000289738">
    <property type="component" value="Chromosome A06"/>
</dbReference>
<reference evidence="3 4" key="1">
    <citation type="submission" date="2019-01" db="EMBL/GenBank/DDBJ databases">
        <title>Sequencing of cultivated peanut Arachis hypogaea provides insights into genome evolution and oil improvement.</title>
        <authorList>
            <person name="Chen X."/>
        </authorList>
    </citation>
    <scope>NUCLEOTIDE SEQUENCE [LARGE SCALE GENOMIC DNA]</scope>
    <source>
        <strain evidence="4">cv. Fuhuasheng</strain>
        <tissue evidence="3">Leaves</tissue>
    </source>
</reference>
<accession>A0A445CQK5</accession>
<comment type="caution">
    <text evidence="3">The sequence shown here is derived from an EMBL/GenBank/DDBJ whole genome shotgun (WGS) entry which is preliminary data.</text>
</comment>
<dbReference type="AlphaFoldDB" id="A0A445CQK5"/>
<name>A0A445CQK5_ARAHY</name>
<gene>
    <name evidence="3" type="ORF">Ahy_A06g028143</name>
</gene>
<organism evidence="3 4">
    <name type="scientific">Arachis hypogaea</name>
    <name type="common">Peanut</name>
    <dbReference type="NCBI Taxonomy" id="3818"/>
    <lineage>
        <taxon>Eukaryota</taxon>
        <taxon>Viridiplantae</taxon>
        <taxon>Streptophyta</taxon>
        <taxon>Embryophyta</taxon>
        <taxon>Tracheophyta</taxon>
        <taxon>Spermatophyta</taxon>
        <taxon>Magnoliopsida</taxon>
        <taxon>eudicotyledons</taxon>
        <taxon>Gunneridae</taxon>
        <taxon>Pentapetalae</taxon>
        <taxon>rosids</taxon>
        <taxon>fabids</taxon>
        <taxon>Fabales</taxon>
        <taxon>Fabaceae</taxon>
        <taxon>Papilionoideae</taxon>
        <taxon>50 kb inversion clade</taxon>
        <taxon>dalbergioids sensu lato</taxon>
        <taxon>Dalbergieae</taxon>
        <taxon>Pterocarpus clade</taxon>
        <taxon>Arachis</taxon>
    </lineage>
</organism>
<feature type="compositionally biased region" description="Basic and acidic residues" evidence="1">
    <location>
        <begin position="123"/>
        <end position="132"/>
    </location>
</feature>
<dbReference type="STRING" id="3818.A0A445CQK5"/>
<dbReference type="EMBL" id="SDMP01000006">
    <property type="protein sequence ID" value="RYR53153.1"/>
    <property type="molecule type" value="Genomic_DNA"/>
</dbReference>
<keyword evidence="4" id="KW-1185">Reference proteome</keyword>
<evidence type="ECO:0000256" key="1">
    <source>
        <dbReference type="SAM" id="MobiDB-lite"/>
    </source>
</evidence>
<proteinExistence type="predicted"/>
<keyword evidence="2" id="KW-0812">Transmembrane</keyword>
<evidence type="ECO:0000313" key="4">
    <source>
        <dbReference type="Proteomes" id="UP000289738"/>
    </source>
</evidence>
<sequence length="184" mass="20234">MAEKVGDRKSGGSSLQQVGNQTLISTACCLLPLCDDLLLLPLSLRLCSRKALSSLMTTSLLLLLFIIIILFLISSHRCPPLNAHPPPQLSLLAMRFMLLWQVDYYGKGEEKGGGGTSGQGHPSEVETHDQESKTLVVSKVPLPDYCADLDERHGSTQKELISDITDPKTTKMLKFLVFKIKMPI</sequence>
<evidence type="ECO:0000313" key="3">
    <source>
        <dbReference type="EMBL" id="RYR53153.1"/>
    </source>
</evidence>
<feature type="transmembrane region" description="Helical" evidence="2">
    <location>
        <begin position="51"/>
        <end position="73"/>
    </location>
</feature>
<protein>
    <submittedName>
        <fullName evidence="3">Uncharacterized protein</fullName>
    </submittedName>
</protein>
<keyword evidence="2" id="KW-0472">Membrane</keyword>